<dbReference type="CDD" id="cd02966">
    <property type="entry name" value="TlpA_like_family"/>
    <property type="match status" value="1"/>
</dbReference>
<dbReference type="PROSITE" id="PS51352">
    <property type="entry name" value="THIOREDOXIN_2"/>
    <property type="match status" value="1"/>
</dbReference>
<gene>
    <name evidence="6" type="ORF">D1164_23625</name>
</gene>
<proteinExistence type="predicted"/>
<dbReference type="InterPro" id="IPR013740">
    <property type="entry name" value="Redoxin"/>
</dbReference>
<dbReference type="SUPFAM" id="SSF52833">
    <property type="entry name" value="Thioredoxin-like"/>
    <property type="match status" value="1"/>
</dbReference>
<dbReference type="InterPro" id="IPR050553">
    <property type="entry name" value="Thioredoxin_ResA/DsbE_sf"/>
</dbReference>
<evidence type="ECO:0000259" key="5">
    <source>
        <dbReference type="PROSITE" id="PS51352"/>
    </source>
</evidence>
<evidence type="ECO:0000313" key="7">
    <source>
        <dbReference type="Proteomes" id="UP000266441"/>
    </source>
</evidence>
<sequence length="165" mass="19395">MLIPRSEAFDSLSQRELPKGIVFWDEEKPIQLYSQLLEKLNNKPALIDFWGTWCGPCKYQFKYKDSLKKFLDENNIKMVFAAYEYIPDREKWKKIITAYELTGSHLMIDDNFKNDLKQHGGEITGFPTFMLINEKGEIVESKAHFPSDGEKLKQQIEDKLINNLR</sequence>
<dbReference type="AlphaFoldDB" id="A0A399CRP6"/>
<keyword evidence="3" id="KW-1015">Disulfide bond</keyword>
<dbReference type="PANTHER" id="PTHR42852:SF6">
    <property type="entry name" value="THIOL:DISULFIDE INTERCHANGE PROTEIN DSBE"/>
    <property type="match status" value="1"/>
</dbReference>
<dbReference type="PANTHER" id="PTHR42852">
    <property type="entry name" value="THIOL:DISULFIDE INTERCHANGE PROTEIN DSBE"/>
    <property type="match status" value="1"/>
</dbReference>
<evidence type="ECO:0000313" key="6">
    <source>
        <dbReference type="EMBL" id="RIH62689.1"/>
    </source>
</evidence>
<keyword evidence="2" id="KW-0201">Cytochrome c-type biogenesis</keyword>
<dbReference type="GO" id="GO:0030313">
    <property type="term" value="C:cell envelope"/>
    <property type="evidence" value="ECO:0007669"/>
    <property type="project" value="UniProtKB-SubCell"/>
</dbReference>
<keyword evidence="4" id="KW-0676">Redox-active center</keyword>
<reference evidence="6 7" key="1">
    <citation type="journal article" date="2015" name="Int. J. Syst. Evol. Microbiol.">
        <title>Mariniphaga sediminis sp. nov., isolated from coastal sediment.</title>
        <authorList>
            <person name="Wang F.Q."/>
            <person name="Shen Q.Y."/>
            <person name="Chen G.J."/>
            <person name="Du Z.J."/>
        </authorList>
    </citation>
    <scope>NUCLEOTIDE SEQUENCE [LARGE SCALE GENOMIC DNA]</scope>
    <source>
        <strain evidence="6 7">SY21</strain>
    </source>
</reference>
<evidence type="ECO:0000256" key="2">
    <source>
        <dbReference type="ARBA" id="ARBA00022748"/>
    </source>
</evidence>
<dbReference type="GO" id="GO:0017004">
    <property type="term" value="P:cytochrome complex assembly"/>
    <property type="evidence" value="ECO:0007669"/>
    <property type="project" value="UniProtKB-KW"/>
</dbReference>
<organism evidence="6 7">
    <name type="scientific">Mariniphaga sediminis</name>
    <dbReference type="NCBI Taxonomy" id="1628158"/>
    <lineage>
        <taxon>Bacteria</taxon>
        <taxon>Pseudomonadati</taxon>
        <taxon>Bacteroidota</taxon>
        <taxon>Bacteroidia</taxon>
        <taxon>Marinilabiliales</taxon>
        <taxon>Prolixibacteraceae</taxon>
        <taxon>Mariniphaga</taxon>
    </lineage>
</organism>
<dbReference type="Pfam" id="PF08534">
    <property type="entry name" value="Redoxin"/>
    <property type="match status" value="1"/>
</dbReference>
<dbReference type="Gene3D" id="3.40.30.10">
    <property type="entry name" value="Glutaredoxin"/>
    <property type="match status" value="1"/>
</dbReference>
<dbReference type="EMBL" id="QWET01000067">
    <property type="protein sequence ID" value="RIH62689.1"/>
    <property type="molecule type" value="Genomic_DNA"/>
</dbReference>
<dbReference type="InterPro" id="IPR013766">
    <property type="entry name" value="Thioredoxin_domain"/>
</dbReference>
<name>A0A399CRP6_9BACT</name>
<accession>A0A399CRP6</accession>
<dbReference type="Proteomes" id="UP000266441">
    <property type="component" value="Unassembled WGS sequence"/>
</dbReference>
<dbReference type="OrthoDB" id="736810at2"/>
<feature type="domain" description="Thioredoxin" evidence="5">
    <location>
        <begin position="11"/>
        <end position="165"/>
    </location>
</feature>
<evidence type="ECO:0000256" key="1">
    <source>
        <dbReference type="ARBA" id="ARBA00004196"/>
    </source>
</evidence>
<comment type="subcellular location">
    <subcellularLocation>
        <location evidence="1">Cell envelope</location>
    </subcellularLocation>
</comment>
<keyword evidence="7" id="KW-1185">Reference proteome</keyword>
<dbReference type="InterPro" id="IPR036249">
    <property type="entry name" value="Thioredoxin-like_sf"/>
</dbReference>
<evidence type="ECO:0000256" key="4">
    <source>
        <dbReference type="ARBA" id="ARBA00023284"/>
    </source>
</evidence>
<comment type="caution">
    <text evidence="6">The sequence shown here is derived from an EMBL/GenBank/DDBJ whole genome shotgun (WGS) entry which is preliminary data.</text>
</comment>
<dbReference type="GO" id="GO:0016491">
    <property type="term" value="F:oxidoreductase activity"/>
    <property type="evidence" value="ECO:0007669"/>
    <property type="project" value="InterPro"/>
</dbReference>
<protein>
    <submittedName>
        <fullName evidence="6">TlpA family protein disulfide reductase</fullName>
    </submittedName>
</protein>
<evidence type="ECO:0000256" key="3">
    <source>
        <dbReference type="ARBA" id="ARBA00023157"/>
    </source>
</evidence>